<dbReference type="Proteomes" id="UP001141552">
    <property type="component" value="Unassembled WGS sequence"/>
</dbReference>
<dbReference type="FunFam" id="1.10.472.10:FF:000013">
    <property type="entry name" value="Cyclin A1"/>
    <property type="match status" value="1"/>
</dbReference>
<dbReference type="SMART" id="SM00385">
    <property type="entry name" value="CYCLIN"/>
    <property type="match status" value="2"/>
</dbReference>
<dbReference type="PANTHER" id="PTHR10177">
    <property type="entry name" value="CYCLINS"/>
    <property type="match status" value="1"/>
</dbReference>
<evidence type="ECO:0000256" key="4">
    <source>
        <dbReference type="ARBA" id="ARBA00023127"/>
    </source>
</evidence>
<feature type="compositionally biased region" description="Polar residues" evidence="8">
    <location>
        <begin position="71"/>
        <end position="82"/>
    </location>
</feature>
<dbReference type="Pfam" id="PF02984">
    <property type="entry name" value="Cyclin_C"/>
    <property type="match status" value="1"/>
</dbReference>
<organism evidence="11 12">
    <name type="scientific">Turnera subulata</name>
    <dbReference type="NCBI Taxonomy" id="218843"/>
    <lineage>
        <taxon>Eukaryota</taxon>
        <taxon>Viridiplantae</taxon>
        <taxon>Streptophyta</taxon>
        <taxon>Embryophyta</taxon>
        <taxon>Tracheophyta</taxon>
        <taxon>Spermatophyta</taxon>
        <taxon>Magnoliopsida</taxon>
        <taxon>eudicotyledons</taxon>
        <taxon>Gunneridae</taxon>
        <taxon>Pentapetalae</taxon>
        <taxon>rosids</taxon>
        <taxon>fabids</taxon>
        <taxon>Malpighiales</taxon>
        <taxon>Passifloraceae</taxon>
        <taxon>Turnera</taxon>
    </lineage>
</organism>
<feature type="domain" description="Cyclin-like" evidence="9">
    <location>
        <begin position="151"/>
        <end position="235"/>
    </location>
</feature>
<keyword evidence="4 7" id="KW-0195">Cyclin</keyword>
<accession>A0A9Q0JDF0</accession>
<proteinExistence type="inferred from homology"/>
<dbReference type="InterPro" id="IPR006671">
    <property type="entry name" value="Cyclin_N"/>
</dbReference>
<dbReference type="GO" id="GO:0016538">
    <property type="term" value="F:cyclin-dependent protein serine/threonine kinase regulator activity"/>
    <property type="evidence" value="ECO:0007669"/>
    <property type="project" value="InterPro"/>
</dbReference>
<reference evidence="11" key="1">
    <citation type="submission" date="2022-02" db="EMBL/GenBank/DDBJ databases">
        <authorList>
            <person name="Henning P.M."/>
            <person name="McCubbin A.G."/>
            <person name="Shore J.S."/>
        </authorList>
    </citation>
    <scope>NUCLEOTIDE SEQUENCE</scope>
    <source>
        <strain evidence="11">F60SS</strain>
        <tissue evidence="11">Leaves</tissue>
    </source>
</reference>
<feature type="compositionally biased region" description="Basic residues" evidence="8">
    <location>
        <begin position="14"/>
        <end position="30"/>
    </location>
</feature>
<evidence type="ECO:0000313" key="11">
    <source>
        <dbReference type="EMBL" id="KAJ4837463.1"/>
    </source>
</evidence>
<comment type="subunit">
    <text evidence="2">Interacts with the CDC2 protein kinase to form a serine/threonine kinase holoenzyme complex also known as maturation promoting factor (MPF). The cyclin subunit imparts substrate specificity to the complex.</text>
</comment>
<evidence type="ECO:0000313" key="12">
    <source>
        <dbReference type="Proteomes" id="UP001141552"/>
    </source>
</evidence>
<comment type="caution">
    <text evidence="11">The sequence shown here is derived from an EMBL/GenBank/DDBJ whole genome shotgun (WGS) entry which is preliminary data.</text>
</comment>
<keyword evidence="12" id="KW-1185">Reference proteome</keyword>
<dbReference type="Pfam" id="PF00134">
    <property type="entry name" value="Cyclin_N"/>
    <property type="match status" value="1"/>
</dbReference>
<evidence type="ECO:0000256" key="1">
    <source>
        <dbReference type="ARBA" id="ARBA00006955"/>
    </source>
</evidence>
<keyword evidence="3" id="KW-0132">Cell division</keyword>
<dbReference type="AlphaFoldDB" id="A0A9Q0JDF0"/>
<evidence type="ECO:0000256" key="2">
    <source>
        <dbReference type="ARBA" id="ARBA00011177"/>
    </source>
</evidence>
<feature type="compositionally biased region" description="Polar residues" evidence="8">
    <location>
        <begin position="51"/>
        <end position="60"/>
    </location>
</feature>
<evidence type="ECO:0000256" key="7">
    <source>
        <dbReference type="RuleBase" id="RU000383"/>
    </source>
</evidence>
<comment type="similarity">
    <text evidence="1">Belongs to the cyclin family. Cyclin AB subfamily.</text>
</comment>
<dbReference type="GO" id="GO:0044772">
    <property type="term" value="P:mitotic cell cycle phase transition"/>
    <property type="evidence" value="ECO:0007669"/>
    <property type="project" value="InterPro"/>
</dbReference>
<sequence length="425" mass="48666">MINDENLVHATRSSSRKRPPAAHPHQHPSKRVALGELTNSLNVPAAEWTRNSGCQANDSKCQVEESDSFMAESTQDDSYTGTQEEKEKNPSNAELNILSTQISELAGCSHSSSMYQHLRSLEIEEKRRCSPNYMNSVQRDISVHMREILVDWLVEVTEEYRFCPDTLYLSVSYLDRFLSSQAWSRNKLQLLGVTCLLIASKYEEISPLRVEDCCYITDNTYTMEEIMDMEKDVLKFLNYEISAPTTKTFLRQVCKRRQIFRKAAHKNCTVWQPIYAATPFLMFVSISFFSFHPISTDPELHLLPFQSHDWRIESLSCFLAEQGLLDYGCLRFLPSVIAASAIFLSRLTIQTDKHPWSVALQSCSGYRPSDLKECVLALHDLQLNRKESSLQAVREKYSQQKFENVATLTPPSEVPAALLLDYCDR</sequence>
<dbReference type="PROSITE" id="PS00292">
    <property type="entry name" value="CYCLINS"/>
    <property type="match status" value="1"/>
</dbReference>
<protein>
    <recommendedName>
        <fullName evidence="6">B-like cyclin</fullName>
    </recommendedName>
</protein>
<dbReference type="SMART" id="SM01332">
    <property type="entry name" value="Cyclin_C"/>
    <property type="match status" value="1"/>
</dbReference>
<dbReference type="PIRSF" id="PIRSF001771">
    <property type="entry name" value="Cyclin_A_B_D_E"/>
    <property type="match status" value="1"/>
</dbReference>
<evidence type="ECO:0000259" key="10">
    <source>
        <dbReference type="SMART" id="SM01332"/>
    </source>
</evidence>
<gene>
    <name evidence="11" type="ORF">Tsubulata_013173</name>
</gene>
<evidence type="ECO:0000256" key="6">
    <source>
        <dbReference type="ARBA" id="ARBA00032263"/>
    </source>
</evidence>
<dbReference type="InterPro" id="IPR048258">
    <property type="entry name" value="Cyclins_cyclin-box"/>
</dbReference>
<dbReference type="InterPro" id="IPR046965">
    <property type="entry name" value="Cyclin_A/B-like"/>
</dbReference>
<dbReference type="InterPro" id="IPR013763">
    <property type="entry name" value="Cyclin-like_dom"/>
</dbReference>
<name>A0A9Q0JDF0_9ROSI</name>
<dbReference type="InterPro" id="IPR004367">
    <property type="entry name" value="Cyclin_C-dom"/>
</dbReference>
<evidence type="ECO:0000256" key="8">
    <source>
        <dbReference type="SAM" id="MobiDB-lite"/>
    </source>
</evidence>
<feature type="domain" description="Cyclin-like" evidence="9">
    <location>
        <begin position="300"/>
        <end position="380"/>
    </location>
</feature>
<keyword evidence="5" id="KW-0131">Cell cycle</keyword>
<dbReference type="OrthoDB" id="5590282at2759"/>
<dbReference type="GO" id="GO:0051301">
    <property type="term" value="P:cell division"/>
    <property type="evidence" value="ECO:0007669"/>
    <property type="project" value="UniProtKB-KW"/>
</dbReference>
<dbReference type="FunFam" id="1.10.472.10:FF:000001">
    <property type="entry name" value="G2/mitotic-specific cyclin"/>
    <property type="match status" value="1"/>
</dbReference>
<dbReference type="Gene3D" id="1.10.472.10">
    <property type="entry name" value="Cyclin-like"/>
    <property type="match status" value="2"/>
</dbReference>
<evidence type="ECO:0000256" key="5">
    <source>
        <dbReference type="ARBA" id="ARBA00023306"/>
    </source>
</evidence>
<evidence type="ECO:0000256" key="3">
    <source>
        <dbReference type="ARBA" id="ARBA00022618"/>
    </source>
</evidence>
<dbReference type="InterPro" id="IPR039361">
    <property type="entry name" value="Cyclin"/>
</dbReference>
<feature type="region of interest" description="Disordered" evidence="8">
    <location>
        <begin position="1"/>
        <end position="32"/>
    </location>
</feature>
<feature type="domain" description="Cyclin C-terminal" evidence="10">
    <location>
        <begin position="244"/>
        <end position="411"/>
    </location>
</feature>
<reference evidence="11" key="2">
    <citation type="journal article" date="2023" name="Plants (Basel)">
        <title>Annotation of the Turnera subulata (Passifloraceae) Draft Genome Reveals the S-Locus Evolved after the Divergence of Turneroideae from Passifloroideae in a Stepwise Manner.</title>
        <authorList>
            <person name="Henning P.M."/>
            <person name="Roalson E.H."/>
            <person name="Mir W."/>
            <person name="McCubbin A.G."/>
            <person name="Shore J.S."/>
        </authorList>
    </citation>
    <scope>NUCLEOTIDE SEQUENCE</scope>
    <source>
        <strain evidence="11">F60SS</strain>
    </source>
</reference>
<dbReference type="InterPro" id="IPR036915">
    <property type="entry name" value="Cyclin-like_sf"/>
</dbReference>
<dbReference type="SUPFAM" id="SSF47954">
    <property type="entry name" value="Cyclin-like"/>
    <property type="match status" value="2"/>
</dbReference>
<evidence type="ECO:0000259" key="9">
    <source>
        <dbReference type="SMART" id="SM00385"/>
    </source>
</evidence>
<dbReference type="EMBL" id="JAKUCV010003832">
    <property type="protein sequence ID" value="KAJ4837463.1"/>
    <property type="molecule type" value="Genomic_DNA"/>
</dbReference>
<feature type="region of interest" description="Disordered" evidence="8">
    <location>
        <begin position="51"/>
        <end position="92"/>
    </location>
</feature>